<evidence type="ECO:0000256" key="1">
    <source>
        <dbReference type="SAM" id="MobiDB-lite"/>
    </source>
</evidence>
<accession>A0A8T2NJV1</accession>
<feature type="region of interest" description="Disordered" evidence="1">
    <location>
        <begin position="152"/>
        <end position="171"/>
    </location>
</feature>
<dbReference type="EMBL" id="JAFBMS010000039">
    <property type="protein sequence ID" value="KAG9340993.1"/>
    <property type="molecule type" value="Genomic_DNA"/>
</dbReference>
<dbReference type="OrthoDB" id="1924287at2759"/>
<comment type="caution">
    <text evidence="2">The sequence shown here is derived from an EMBL/GenBank/DDBJ whole genome shotgun (WGS) entry which is preliminary data.</text>
</comment>
<feature type="compositionally biased region" description="Pro residues" evidence="1">
    <location>
        <begin position="156"/>
        <end position="168"/>
    </location>
</feature>
<sequence>METKVFSSHAMIKGVVAMDRQKGAEHRKVFILHSCWAPSSSTFCKQCYNGSQCVSGSYSLRAQILALFGVVRVELDVWDVGSLMEDRGSDLAEDTFPALLVFKLLPHRPSRPQLFCGDFCYWTVPSVRPSIVWPTVSEGRQEWAGTEWGLSHDVLTPPPHNPQPPPPNTGKAVLLVVAAPGAVGMEDCEPAGRAHPWKAATMKRKAWALSRDSWQASASQDGCAEGQPSQEPAEKKAPLTEETGRIPSKIASWLNECRTPLGASLDEQSSTLTKALKMTCPWEQRLCSFAPTCSSQQAQTSIGSLPTNSHLSFTVSVAGRGVLRLLWGV</sequence>
<evidence type="ECO:0000313" key="3">
    <source>
        <dbReference type="Proteomes" id="UP000824540"/>
    </source>
</evidence>
<feature type="compositionally biased region" description="Basic and acidic residues" evidence="1">
    <location>
        <begin position="232"/>
        <end position="244"/>
    </location>
</feature>
<proteinExistence type="predicted"/>
<keyword evidence="3" id="KW-1185">Reference proteome</keyword>
<protein>
    <submittedName>
        <fullName evidence="2">Uncharacterized protein</fullName>
    </submittedName>
</protein>
<reference evidence="2" key="1">
    <citation type="thesis" date="2021" institute="BYU ScholarsArchive" country="Provo, UT, USA">
        <title>Applications of and Algorithms for Genome Assembly and Genomic Analyses with an Emphasis on Marine Teleosts.</title>
        <authorList>
            <person name="Pickett B.D."/>
        </authorList>
    </citation>
    <scope>NUCLEOTIDE SEQUENCE</scope>
    <source>
        <strain evidence="2">HI-2016</strain>
    </source>
</reference>
<name>A0A8T2NJV1_9TELE</name>
<dbReference type="Proteomes" id="UP000824540">
    <property type="component" value="Unassembled WGS sequence"/>
</dbReference>
<feature type="region of interest" description="Disordered" evidence="1">
    <location>
        <begin position="217"/>
        <end position="244"/>
    </location>
</feature>
<evidence type="ECO:0000313" key="2">
    <source>
        <dbReference type="EMBL" id="KAG9340993.1"/>
    </source>
</evidence>
<dbReference type="AlphaFoldDB" id="A0A8T2NJV1"/>
<organism evidence="2 3">
    <name type="scientific">Albula glossodonta</name>
    <name type="common">roundjaw bonefish</name>
    <dbReference type="NCBI Taxonomy" id="121402"/>
    <lineage>
        <taxon>Eukaryota</taxon>
        <taxon>Metazoa</taxon>
        <taxon>Chordata</taxon>
        <taxon>Craniata</taxon>
        <taxon>Vertebrata</taxon>
        <taxon>Euteleostomi</taxon>
        <taxon>Actinopterygii</taxon>
        <taxon>Neopterygii</taxon>
        <taxon>Teleostei</taxon>
        <taxon>Albuliformes</taxon>
        <taxon>Albulidae</taxon>
        <taxon>Albula</taxon>
    </lineage>
</organism>
<gene>
    <name evidence="2" type="ORF">JZ751_020188</name>
</gene>